<dbReference type="Gene3D" id="1.25.40.20">
    <property type="entry name" value="Ankyrin repeat-containing domain"/>
    <property type="match status" value="1"/>
</dbReference>
<dbReference type="Proteomes" id="UP000030745">
    <property type="component" value="Unassembled WGS sequence"/>
</dbReference>
<dbReference type="PROSITE" id="PS50088">
    <property type="entry name" value="ANK_REPEAT"/>
    <property type="match status" value="1"/>
</dbReference>
<dbReference type="STRING" id="695850.A0A067BX03"/>
<dbReference type="PROSITE" id="PS50297">
    <property type="entry name" value="ANK_REP_REGION"/>
    <property type="match status" value="1"/>
</dbReference>
<dbReference type="OMA" id="TCLMRAC"/>
<keyword evidence="1" id="KW-0677">Repeat</keyword>
<feature type="signal peptide" evidence="4">
    <location>
        <begin position="1"/>
        <end position="20"/>
    </location>
</feature>
<dbReference type="SUPFAM" id="SSF48403">
    <property type="entry name" value="Ankyrin repeat"/>
    <property type="match status" value="1"/>
</dbReference>
<dbReference type="VEuPathDB" id="FungiDB:SPRG_14689"/>
<dbReference type="VEuPathDB" id="FungiDB:SPRG_11547"/>
<dbReference type="AlphaFoldDB" id="A0A067BX03"/>
<evidence type="ECO:0000313" key="6">
    <source>
        <dbReference type="EMBL" id="KDO22788.1"/>
    </source>
</evidence>
<keyword evidence="7" id="KW-1185">Reference proteome</keyword>
<dbReference type="Pfam" id="PF12796">
    <property type="entry name" value="Ank_2"/>
    <property type="match status" value="1"/>
</dbReference>
<proteinExistence type="predicted"/>
<dbReference type="PANTHER" id="PTHR24198:SF165">
    <property type="entry name" value="ANKYRIN REPEAT-CONTAINING PROTEIN-RELATED"/>
    <property type="match status" value="1"/>
</dbReference>
<feature type="repeat" description="ANK" evidence="3">
    <location>
        <begin position="89"/>
        <end position="121"/>
    </location>
</feature>
<evidence type="ECO:0000256" key="1">
    <source>
        <dbReference type="ARBA" id="ARBA00022737"/>
    </source>
</evidence>
<dbReference type="GeneID" id="24133576"/>
<dbReference type="EMBL" id="KK583262">
    <property type="protein sequence ID" value="KDO22788.1"/>
    <property type="molecule type" value="Genomic_DNA"/>
</dbReference>
<dbReference type="InterPro" id="IPR036770">
    <property type="entry name" value="Ankyrin_rpt-contain_sf"/>
</dbReference>
<keyword evidence="2 3" id="KW-0040">ANK repeat</keyword>
<dbReference type="KEGG" id="spar:SPRG_11547"/>
<name>A0A067BX03_SAPPC</name>
<dbReference type="RefSeq" id="XP_012206462.1">
    <property type="nucleotide sequence ID" value="XM_012351072.1"/>
</dbReference>
<feature type="chain" id="PRO_5007371286" evidence="4">
    <location>
        <begin position="21"/>
        <end position="184"/>
    </location>
</feature>
<evidence type="ECO:0000256" key="3">
    <source>
        <dbReference type="PROSITE-ProRule" id="PRU00023"/>
    </source>
</evidence>
<dbReference type="OrthoDB" id="1577640at2759"/>
<evidence type="ECO:0000313" key="5">
    <source>
        <dbReference type="EMBL" id="KDO19827.1"/>
    </source>
</evidence>
<dbReference type="RefSeq" id="XP_012209485.1">
    <property type="nucleotide sequence ID" value="XM_012354095.1"/>
</dbReference>
<protein>
    <submittedName>
        <fullName evidence="6">Uncharacterized protein</fullName>
    </submittedName>
</protein>
<dbReference type="Pfam" id="PF13637">
    <property type="entry name" value="Ank_4"/>
    <property type="match status" value="1"/>
</dbReference>
<organism evidence="6 7">
    <name type="scientific">Saprolegnia parasitica (strain CBS 223.65)</name>
    <dbReference type="NCBI Taxonomy" id="695850"/>
    <lineage>
        <taxon>Eukaryota</taxon>
        <taxon>Sar</taxon>
        <taxon>Stramenopiles</taxon>
        <taxon>Oomycota</taxon>
        <taxon>Saprolegniomycetes</taxon>
        <taxon>Saprolegniales</taxon>
        <taxon>Saprolegniaceae</taxon>
        <taxon>Saprolegnia</taxon>
    </lineage>
</organism>
<evidence type="ECO:0000256" key="4">
    <source>
        <dbReference type="SAM" id="SignalP"/>
    </source>
</evidence>
<sequence length="184" mass="20182">MVLLRFYLALATWATAAVLGQHPEFHAACASNKVEVVAGLLKTNPEVLNEVGPEGGQTCLMRACLFGSVDVVKLLLTYPGIDIMKGEKDGYTPMHGAAYQGRPAVAKLLLEHGLSPTELHKDGFAPFHRAAWGGQRRHTETVRVFLEAGVPRDLKTADGLTAVEITENYYTRRMLQNLQPIDEL</sequence>
<dbReference type="SMART" id="SM00248">
    <property type="entry name" value="ANK"/>
    <property type="match status" value="4"/>
</dbReference>
<reference evidence="6 7" key="1">
    <citation type="journal article" date="2013" name="PLoS Genet.">
        <title>Distinctive expansion of potential virulence genes in the genome of the oomycete fish pathogen Saprolegnia parasitica.</title>
        <authorList>
            <person name="Jiang R.H."/>
            <person name="de Bruijn I."/>
            <person name="Haas B.J."/>
            <person name="Belmonte R."/>
            <person name="Lobach L."/>
            <person name="Christie J."/>
            <person name="van den Ackerveken G."/>
            <person name="Bottin A."/>
            <person name="Bulone V."/>
            <person name="Diaz-Moreno S.M."/>
            <person name="Dumas B."/>
            <person name="Fan L."/>
            <person name="Gaulin E."/>
            <person name="Govers F."/>
            <person name="Grenville-Briggs L.J."/>
            <person name="Horner N.R."/>
            <person name="Levin J.Z."/>
            <person name="Mammella M."/>
            <person name="Meijer H.J."/>
            <person name="Morris P."/>
            <person name="Nusbaum C."/>
            <person name="Oome S."/>
            <person name="Phillips A.J."/>
            <person name="van Rooyen D."/>
            <person name="Rzeszutek E."/>
            <person name="Saraiva M."/>
            <person name="Secombes C.J."/>
            <person name="Seidl M.F."/>
            <person name="Snel B."/>
            <person name="Stassen J.H."/>
            <person name="Sykes S."/>
            <person name="Tripathy S."/>
            <person name="van den Berg H."/>
            <person name="Vega-Arreguin J.C."/>
            <person name="Wawra S."/>
            <person name="Young S.K."/>
            <person name="Zeng Q."/>
            <person name="Dieguez-Uribeondo J."/>
            <person name="Russ C."/>
            <person name="Tyler B.M."/>
            <person name="van West P."/>
        </authorList>
    </citation>
    <scope>NUCLEOTIDE SEQUENCE [LARGE SCALE GENOMIC DNA]</scope>
    <source>
        <strain evidence="6 7">CBS 223.65</strain>
    </source>
</reference>
<gene>
    <name evidence="6" type="ORF">SPRG_11547</name>
    <name evidence="5" type="ORF">SPRG_14689</name>
</gene>
<dbReference type="PANTHER" id="PTHR24198">
    <property type="entry name" value="ANKYRIN REPEAT AND PROTEIN KINASE DOMAIN-CONTAINING PROTEIN"/>
    <property type="match status" value="1"/>
</dbReference>
<accession>A0A067BX03</accession>
<keyword evidence="4" id="KW-0732">Signal</keyword>
<dbReference type="InterPro" id="IPR002110">
    <property type="entry name" value="Ankyrin_rpt"/>
</dbReference>
<dbReference type="GeneID" id="24136480"/>
<evidence type="ECO:0000256" key="2">
    <source>
        <dbReference type="ARBA" id="ARBA00023043"/>
    </source>
</evidence>
<evidence type="ECO:0000313" key="7">
    <source>
        <dbReference type="Proteomes" id="UP000030745"/>
    </source>
</evidence>
<dbReference type="KEGG" id="spar:SPRG_14689"/>
<dbReference type="EMBL" id="KK583333">
    <property type="protein sequence ID" value="KDO19827.1"/>
    <property type="molecule type" value="Genomic_DNA"/>
</dbReference>